<dbReference type="Gene3D" id="3.40.50.150">
    <property type="entry name" value="Vaccinia Virus protein VP39"/>
    <property type="match status" value="2"/>
</dbReference>
<dbReference type="InterPro" id="IPR029063">
    <property type="entry name" value="SAM-dependent_MTases_sf"/>
</dbReference>
<dbReference type="GeneID" id="85225236"/>
<feature type="region of interest" description="Disordered" evidence="6">
    <location>
        <begin position="1"/>
        <end position="41"/>
    </location>
</feature>
<dbReference type="GO" id="GO:0030697">
    <property type="term" value="F:tRNA (uracil(54)-C5)-methyltransferase activity, S-adenosyl methionine-dependent"/>
    <property type="evidence" value="ECO:0007669"/>
    <property type="project" value="UniProtKB-EC"/>
</dbReference>
<evidence type="ECO:0000256" key="4">
    <source>
        <dbReference type="PROSITE-ProRule" id="PRU01024"/>
    </source>
</evidence>
<dbReference type="Gene3D" id="2.40.50.140">
    <property type="entry name" value="Nucleic acid-binding proteins"/>
    <property type="match status" value="1"/>
</dbReference>
<dbReference type="GO" id="GO:0032259">
    <property type="term" value="P:methylation"/>
    <property type="evidence" value="ECO:0007669"/>
    <property type="project" value="UniProtKB-KW"/>
</dbReference>
<dbReference type="InterPro" id="IPR025795">
    <property type="entry name" value="tRNA_(uracil-5-)_MeTrfase"/>
</dbReference>
<evidence type="ECO:0000256" key="1">
    <source>
        <dbReference type="ARBA" id="ARBA00022603"/>
    </source>
</evidence>
<keyword evidence="1 4" id="KW-0489">Methyltransferase</keyword>
<evidence type="ECO:0000256" key="6">
    <source>
        <dbReference type="SAM" id="MobiDB-lite"/>
    </source>
</evidence>
<dbReference type="PROSITE" id="PS50926">
    <property type="entry name" value="TRAM"/>
    <property type="match status" value="1"/>
</dbReference>
<feature type="binding site" evidence="4">
    <location>
        <position position="348"/>
    </location>
    <ligand>
        <name>S-adenosyl-L-methionine</name>
        <dbReference type="ChEBI" id="CHEBI:59789"/>
    </ligand>
</feature>
<dbReference type="InterPro" id="IPR012340">
    <property type="entry name" value="NA-bd_OB-fold"/>
</dbReference>
<feature type="binding site" evidence="4">
    <location>
        <position position="402"/>
    </location>
    <ligand>
        <name>S-adenosyl-L-methionine</name>
        <dbReference type="ChEBI" id="CHEBI:59789"/>
    </ligand>
</feature>
<keyword evidence="3 4" id="KW-0949">S-adenosyl-L-methionine</keyword>
<dbReference type="Proteomes" id="UP001217754">
    <property type="component" value="Chromosome 2"/>
</dbReference>
<dbReference type="InterPro" id="IPR030390">
    <property type="entry name" value="MeTrfase_TrmA_AS"/>
</dbReference>
<dbReference type="GO" id="GO:0008033">
    <property type="term" value="P:tRNA processing"/>
    <property type="evidence" value="ECO:0007669"/>
    <property type="project" value="InterPro"/>
</dbReference>
<dbReference type="PROSITE" id="PS51687">
    <property type="entry name" value="SAM_MT_RNA_M5U"/>
    <property type="match status" value="1"/>
</dbReference>
<evidence type="ECO:0000256" key="5">
    <source>
        <dbReference type="PROSITE-ProRule" id="PRU10015"/>
    </source>
</evidence>
<keyword evidence="9" id="KW-1185">Reference proteome</keyword>
<accession>A0AAF0JF54</accession>
<evidence type="ECO:0000259" key="7">
    <source>
        <dbReference type="PROSITE" id="PS50926"/>
    </source>
</evidence>
<organism evidence="8 9">
    <name type="scientific">Malassezia japonica</name>
    <dbReference type="NCBI Taxonomy" id="223818"/>
    <lineage>
        <taxon>Eukaryota</taxon>
        <taxon>Fungi</taxon>
        <taxon>Dikarya</taxon>
        <taxon>Basidiomycota</taxon>
        <taxon>Ustilaginomycotina</taxon>
        <taxon>Malasseziomycetes</taxon>
        <taxon>Malasseziales</taxon>
        <taxon>Malasseziaceae</taxon>
        <taxon>Malassezia</taxon>
    </lineage>
</organism>
<dbReference type="PROSITE" id="PS01231">
    <property type="entry name" value="TRMA_2"/>
    <property type="match status" value="1"/>
</dbReference>
<feature type="active site" description="Nucleophile" evidence="4">
    <location>
        <position position="476"/>
    </location>
</feature>
<sequence length="525" mass="57812">MSSSARMHTPPSPPPVPAEKKARTGEPSAAKLDRQAAKRDRKRIHYLQKAYEKQVSKQGDPPILFDILDMLGKERVDAILQRKAEFDRVAPFGEEVDVTIERLSAHGDGLAPTPQGDRVLVVPFALPGEKVRVVPYGAERLYFKTRLVERLGGQSDMRNDELVQCKYFGQCGGCQYQMIPYDTQLELKRRVVENAFRHYSKLDPLLVPSVLPTVGSPQTMQYRTKLTPHFDLPHALRKASSKEGLDPASFSVPIGFDGATSGRVMDIEECPIGTPTLNAAMPVEYAKVRANILQYKNGATILLRDSLKDLEPATIAEGKSVTVTDHHATVYETVGATKFSTPAGAFFQNNRSIIPLVIDYAKEQTLPKEDDGKPRYLVDTYCGSGLFALTLSPMFHEVAGVEISASSIECAKHNAALNGITNAKFLAGSAENIFASIAYPPEQTTVVIDPPRRGCDQPFIDQLVALKPKDIVYVSCNVHTQARDVGALLRACPSYKIESVRGFDFFPQTHHVEGVCVLHNTDYGS</sequence>
<proteinExistence type="inferred from homology"/>
<dbReference type="PANTHER" id="PTHR11061:SF30">
    <property type="entry name" value="TRNA (URACIL(54)-C(5))-METHYLTRANSFERASE"/>
    <property type="match status" value="1"/>
</dbReference>
<comment type="similarity">
    <text evidence="4">Belongs to the class I-like SAM-binding methyltransferase superfamily. RNA M5U methyltransferase family.</text>
</comment>
<dbReference type="GO" id="GO:0009451">
    <property type="term" value="P:RNA modification"/>
    <property type="evidence" value="ECO:0007669"/>
    <property type="project" value="UniProtKB-ARBA"/>
</dbReference>
<dbReference type="SUPFAM" id="SSF53335">
    <property type="entry name" value="S-adenosyl-L-methionine-dependent methyltransferases"/>
    <property type="match status" value="1"/>
</dbReference>
<dbReference type="InterPro" id="IPR002792">
    <property type="entry name" value="TRAM_dom"/>
</dbReference>
<feature type="active site" evidence="5">
    <location>
        <position position="476"/>
    </location>
</feature>
<feature type="binding site" evidence="4">
    <location>
        <position position="381"/>
    </location>
    <ligand>
        <name>S-adenosyl-L-methionine</name>
        <dbReference type="ChEBI" id="CHEBI:59789"/>
    </ligand>
</feature>
<gene>
    <name evidence="8" type="ORF">MJAP1_001587</name>
</gene>
<dbReference type="PANTHER" id="PTHR11061">
    <property type="entry name" value="RNA M5U METHYLTRANSFERASE"/>
    <property type="match status" value="1"/>
</dbReference>
<name>A0AAF0JF54_9BASI</name>
<dbReference type="EC" id="2.1.1.35" evidence="8"/>
<keyword evidence="2 4" id="KW-0808">Transferase</keyword>
<dbReference type="InterPro" id="IPR030391">
    <property type="entry name" value="MeTrfase_TrmA_CS"/>
</dbReference>
<evidence type="ECO:0000256" key="3">
    <source>
        <dbReference type="ARBA" id="ARBA00022691"/>
    </source>
</evidence>
<evidence type="ECO:0000256" key="2">
    <source>
        <dbReference type="ARBA" id="ARBA00022679"/>
    </source>
</evidence>
<feature type="binding site" evidence="4">
    <location>
        <position position="449"/>
    </location>
    <ligand>
        <name>S-adenosyl-L-methionine</name>
        <dbReference type="ChEBI" id="CHEBI:59789"/>
    </ligand>
</feature>
<feature type="domain" description="TRAM" evidence="7">
    <location>
        <begin position="89"/>
        <end position="149"/>
    </location>
</feature>
<protein>
    <submittedName>
        <fullName evidence="8">tRNA (Uracil(54)-C(5))-methyltransferase</fullName>
        <ecNumber evidence="8">2.1.1.35</ecNumber>
    </submittedName>
</protein>
<reference evidence="8" key="1">
    <citation type="submission" date="2023-03" db="EMBL/GenBank/DDBJ databases">
        <title>Mating type loci evolution in Malassezia.</title>
        <authorList>
            <person name="Coelho M.A."/>
        </authorList>
    </citation>
    <scope>NUCLEOTIDE SEQUENCE</scope>
    <source>
        <strain evidence="8">CBS 9431</strain>
    </source>
</reference>
<dbReference type="InterPro" id="IPR010280">
    <property type="entry name" value="U5_MeTrfase_fam"/>
</dbReference>
<dbReference type="PROSITE" id="PS51622">
    <property type="entry name" value="SAM_MT_RNA_M5U_2"/>
    <property type="match status" value="1"/>
</dbReference>
<dbReference type="RefSeq" id="XP_060121523.1">
    <property type="nucleotide sequence ID" value="XM_060265540.1"/>
</dbReference>
<dbReference type="FunFam" id="2.40.50.140:FF:000201">
    <property type="entry name" value="TRM2p tRNA methyltransferase"/>
    <property type="match status" value="1"/>
</dbReference>
<dbReference type="PROSITE" id="PS01230">
    <property type="entry name" value="TRMA_1"/>
    <property type="match status" value="1"/>
</dbReference>
<dbReference type="AlphaFoldDB" id="A0AAF0JF54"/>
<dbReference type="Pfam" id="PF01938">
    <property type="entry name" value="TRAM"/>
    <property type="match status" value="1"/>
</dbReference>
<dbReference type="EMBL" id="CP119959">
    <property type="protein sequence ID" value="WFD38626.1"/>
    <property type="molecule type" value="Genomic_DNA"/>
</dbReference>
<evidence type="ECO:0000313" key="9">
    <source>
        <dbReference type="Proteomes" id="UP001217754"/>
    </source>
</evidence>
<dbReference type="Pfam" id="PF05958">
    <property type="entry name" value="tRNA_U5-meth_tr"/>
    <property type="match status" value="1"/>
</dbReference>
<evidence type="ECO:0000313" key="8">
    <source>
        <dbReference type="EMBL" id="WFD38626.1"/>
    </source>
</evidence>
<dbReference type="SUPFAM" id="SSF50249">
    <property type="entry name" value="Nucleic acid-binding proteins"/>
    <property type="match status" value="1"/>
</dbReference>